<keyword evidence="1" id="KW-0963">Cytoplasm</keyword>
<dbReference type="InterPro" id="IPR011033">
    <property type="entry name" value="PRC_barrel-like_sf"/>
</dbReference>
<evidence type="ECO:0000259" key="6">
    <source>
        <dbReference type="Pfam" id="PF24986"/>
    </source>
</evidence>
<dbReference type="InterPro" id="IPR009000">
    <property type="entry name" value="Transl_B-barrel_sf"/>
</dbReference>
<feature type="domain" description="RimM N-terminal" evidence="5">
    <location>
        <begin position="4"/>
        <end position="85"/>
    </location>
</feature>
<dbReference type="HAMAP" id="MF_00014">
    <property type="entry name" value="Ribosome_mat_RimM"/>
    <property type="match status" value="1"/>
</dbReference>
<dbReference type="GO" id="GO:0043022">
    <property type="term" value="F:ribosome binding"/>
    <property type="evidence" value="ECO:0007669"/>
    <property type="project" value="InterPro"/>
</dbReference>
<dbReference type="PANTHER" id="PTHR33692">
    <property type="entry name" value="RIBOSOME MATURATION FACTOR RIMM"/>
    <property type="match status" value="1"/>
</dbReference>
<dbReference type="Pfam" id="PF01782">
    <property type="entry name" value="RimM"/>
    <property type="match status" value="1"/>
</dbReference>
<keyword evidence="3" id="KW-0698">rRNA processing</keyword>
<sequence>MLVTVGRIGKPHGIRGSVTIAVLTDEPERRFVVGESVVTDPPGAADLVISGYKWHSGRLLMDFEGVTDRNGAEALRGLLLQVEVDQSQRPEDPEEYYDHQLVGLAVHHIDTTLLGHISEISHLPAQDLLIVQPVAESSAEILIPFVSAMVVSVDLKDGLVVDPPAGLLAPEDGVS</sequence>
<dbReference type="GO" id="GO:0006364">
    <property type="term" value="P:rRNA processing"/>
    <property type="evidence" value="ECO:0007669"/>
    <property type="project" value="UniProtKB-KW"/>
</dbReference>
<evidence type="ECO:0000256" key="3">
    <source>
        <dbReference type="ARBA" id="ARBA00022552"/>
    </source>
</evidence>
<dbReference type="PANTHER" id="PTHR33692:SF1">
    <property type="entry name" value="RIBOSOME MATURATION FACTOR RIMM"/>
    <property type="match status" value="1"/>
</dbReference>
<organism evidence="7">
    <name type="scientific">freshwater metagenome</name>
    <dbReference type="NCBI Taxonomy" id="449393"/>
    <lineage>
        <taxon>unclassified sequences</taxon>
        <taxon>metagenomes</taxon>
        <taxon>ecological metagenomes</taxon>
    </lineage>
</organism>
<dbReference type="SUPFAM" id="SSF50447">
    <property type="entry name" value="Translation proteins"/>
    <property type="match status" value="1"/>
</dbReference>
<evidence type="ECO:0000256" key="2">
    <source>
        <dbReference type="ARBA" id="ARBA00022517"/>
    </source>
</evidence>
<dbReference type="SUPFAM" id="SSF50346">
    <property type="entry name" value="PRC-barrel domain"/>
    <property type="match status" value="1"/>
</dbReference>
<protein>
    <submittedName>
        <fullName evidence="7">Unannotated protein</fullName>
    </submittedName>
</protein>
<dbReference type="Gene3D" id="2.30.30.240">
    <property type="entry name" value="PRC-barrel domain"/>
    <property type="match status" value="1"/>
</dbReference>
<dbReference type="Gene3D" id="2.40.30.60">
    <property type="entry name" value="RimM"/>
    <property type="match status" value="1"/>
</dbReference>
<keyword evidence="4" id="KW-0143">Chaperone</keyword>
<proteinExistence type="inferred from homology"/>
<feature type="domain" description="Ribosome maturation factor RimM PRC barrel" evidence="6">
    <location>
        <begin position="99"/>
        <end position="167"/>
    </location>
</feature>
<gene>
    <name evidence="7" type="ORF">UFOPK3401_00804</name>
</gene>
<dbReference type="InterPro" id="IPR056792">
    <property type="entry name" value="PRC_RimM"/>
</dbReference>
<dbReference type="Pfam" id="PF24986">
    <property type="entry name" value="PRC_RimM"/>
    <property type="match status" value="1"/>
</dbReference>
<keyword evidence="2" id="KW-0690">Ribosome biogenesis</keyword>
<dbReference type="AlphaFoldDB" id="A0A6J7DIY9"/>
<evidence type="ECO:0000256" key="4">
    <source>
        <dbReference type="ARBA" id="ARBA00023186"/>
    </source>
</evidence>
<evidence type="ECO:0000256" key="1">
    <source>
        <dbReference type="ARBA" id="ARBA00022490"/>
    </source>
</evidence>
<reference evidence="7" key="1">
    <citation type="submission" date="2020-05" db="EMBL/GenBank/DDBJ databases">
        <authorList>
            <person name="Chiriac C."/>
            <person name="Salcher M."/>
            <person name="Ghai R."/>
            <person name="Kavagutti S V."/>
        </authorList>
    </citation>
    <scope>NUCLEOTIDE SEQUENCE</scope>
</reference>
<dbReference type="EMBL" id="CAFBLM010000031">
    <property type="protein sequence ID" value="CAB4870962.1"/>
    <property type="molecule type" value="Genomic_DNA"/>
</dbReference>
<dbReference type="InterPro" id="IPR002676">
    <property type="entry name" value="RimM_N"/>
</dbReference>
<dbReference type="InterPro" id="IPR036976">
    <property type="entry name" value="RimM_N_sf"/>
</dbReference>
<dbReference type="InterPro" id="IPR011961">
    <property type="entry name" value="RimM"/>
</dbReference>
<dbReference type="NCBIfam" id="TIGR02273">
    <property type="entry name" value="16S_RimM"/>
    <property type="match status" value="1"/>
</dbReference>
<dbReference type="GO" id="GO:0005840">
    <property type="term" value="C:ribosome"/>
    <property type="evidence" value="ECO:0007669"/>
    <property type="project" value="InterPro"/>
</dbReference>
<accession>A0A6J7DIY9</accession>
<evidence type="ECO:0000313" key="7">
    <source>
        <dbReference type="EMBL" id="CAB4870962.1"/>
    </source>
</evidence>
<name>A0A6J7DIY9_9ZZZZ</name>
<evidence type="ECO:0000259" key="5">
    <source>
        <dbReference type="Pfam" id="PF01782"/>
    </source>
</evidence>